<evidence type="ECO:0000259" key="1">
    <source>
        <dbReference type="Pfam" id="PF04149"/>
    </source>
</evidence>
<dbReference type="Pfam" id="PF04149">
    <property type="entry name" value="DUF397"/>
    <property type="match status" value="1"/>
</dbReference>
<feature type="domain" description="DUF397" evidence="1">
    <location>
        <begin position="4"/>
        <end position="58"/>
    </location>
</feature>
<dbReference type="InterPro" id="IPR007278">
    <property type="entry name" value="DUF397"/>
</dbReference>
<name>A0ABT5Z6P8_9ACTN</name>
<evidence type="ECO:0000313" key="3">
    <source>
        <dbReference type="Proteomes" id="UP001220022"/>
    </source>
</evidence>
<sequence>MTSLNWQKSSYSQHGANCLNVAISPERTPQIYLRESDCPEAIVTTTPARLADLLQKVKAGDLDRP</sequence>
<organism evidence="2 3">
    <name type="scientific">Streptantibioticus ferralitis</name>
    <dbReference type="NCBI Taxonomy" id="236510"/>
    <lineage>
        <taxon>Bacteria</taxon>
        <taxon>Bacillati</taxon>
        <taxon>Actinomycetota</taxon>
        <taxon>Actinomycetes</taxon>
        <taxon>Kitasatosporales</taxon>
        <taxon>Streptomycetaceae</taxon>
        <taxon>Streptantibioticus</taxon>
    </lineage>
</organism>
<comment type="caution">
    <text evidence="2">The sequence shown here is derived from an EMBL/GenBank/DDBJ whole genome shotgun (WGS) entry which is preliminary data.</text>
</comment>
<accession>A0ABT5Z6P8</accession>
<proteinExistence type="predicted"/>
<gene>
    <name evidence="2" type="ORF">P2L57_27515</name>
</gene>
<reference evidence="2 3" key="1">
    <citation type="submission" date="2023-03" db="EMBL/GenBank/DDBJ databases">
        <title>Draft genome sequence of type strain Streptomyces ferralitis JCM 14344.</title>
        <authorList>
            <person name="Klaysubun C."/>
            <person name="Duangmal K."/>
        </authorList>
    </citation>
    <scope>NUCLEOTIDE SEQUENCE [LARGE SCALE GENOMIC DNA]</scope>
    <source>
        <strain evidence="2 3">JCM 14344</strain>
    </source>
</reference>
<protein>
    <submittedName>
        <fullName evidence="2">DUF397 domain-containing protein</fullName>
    </submittedName>
</protein>
<keyword evidence="3" id="KW-1185">Reference proteome</keyword>
<dbReference type="Proteomes" id="UP001220022">
    <property type="component" value="Unassembled WGS sequence"/>
</dbReference>
<evidence type="ECO:0000313" key="2">
    <source>
        <dbReference type="EMBL" id="MDF2259322.1"/>
    </source>
</evidence>
<dbReference type="EMBL" id="JARHTQ010000022">
    <property type="protein sequence ID" value="MDF2259322.1"/>
    <property type="molecule type" value="Genomic_DNA"/>
</dbReference>